<evidence type="ECO:0000313" key="1">
    <source>
        <dbReference type="EMBL" id="KAI3780194.1"/>
    </source>
</evidence>
<proteinExistence type="predicted"/>
<comment type="caution">
    <text evidence="1">The sequence shown here is derived from an EMBL/GenBank/DDBJ whole genome shotgun (WGS) entry which is preliminary data.</text>
</comment>
<protein>
    <submittedName>
        <fullName evidence="1">Uncharacterized protein</fullName>
    </submittedName>
</protein>
<dbReference type="Proteomes" id="UP001055811">
    <property type="component" value="Linkage Group LG02"/>
</dbReference>
<gene>
    <name evidence="1" type="ORF">L2E82_10165</name>
</gene>
<evidence type="ECO:0000313" key="2">
    <source>
        <dbReference type="Proteomes" id="UP001055811"/>
    </source>
</evidence>
<reference evidence="2" key="1">
    <citation type="journal article" date="2022" name="Mol. Ecol. Resour.">
        <title>The genomes of chicory, endive, great burdock and yacon provide insights into Asteraceae palaeo-polyploidization history and plant inulin production.</title>
        <authorList>
            <person name="Fan W."/>
            <person name="Wang S."/>
            <person name="Wang H."/>
            <person name="Wang A."/>
            <person name="Jiang F."/>
            <person name="Liu H."/>
            <person name="Zhao H."/>
            <person name="Xu D."/>
            <person name="Zhang Y."/>
        </authorList>
    </citation>
    <scope>NUCLEOTIDE SEQUENCE [LARGE SCALE GENOMIC DNA]</scope>
    <source>
        <strain evidence="2">cv. Punajuju</strain>
    </source>
</reference>
<reference evidence="1 2" key="2">
    <citation type="journal article" date="2022" name="Mol. Ecol. Resour.">
        <title>The genomes of chicory, endive, great burdock and yacon provide insights into Asteraceae paleo-polyploidization history and plant inulin production.</title>
        <authorList>
            <person name="Fan W."/>
            <person name="Wang S."/>
            <person name="Wang H."/>
            <person name="Wang A."/>
            <person name="Jiang F."/>
            <person name="Liu H."/>
            <person name="Zhao H."/>
            <person name="Xu D."/>
            <person name="Zhang Y."/>
        </authorList>
    </citation>
    <scope>NUCLEOTIDE SEQUENCE [LARGE SCALE GENOMIC DNA]</scope>
    <source>
        <strain evidence="2">cv. Punajuju</strain>
        <tissue evidence="1">Leaves</tissue>
    </source>
</reference>
<dbReference type="EMBL" id="CM042010">
    <property type="protein sequence ID" value="KAI3780194.1"/>
    <property type="molecule type" value="Genomic_DNA"/>
</dbReference>
<accession>A0ACB9G9K9</accession>
<keyword evidence="2" id="KW-1185">Reference proteome</keyword>
<organism evidence="1 2">
    <name type="scientific">Cichorium intybus</name>
    <name type="common">Chicory</name>
    <dbReference type="NCBI Taxonomy" id="13427"/>
    <lineage>
        <taxon>Eukaryota</taxon>
        <taxon>Viridiplantae</taxon>
        <taxon>Streptophyta</taxon>
        <taxon>Embryophyta</taxon>
        <taxon>Tracheophyta</taxon>
        <taxon>Spermatophyta</taxon>
        <taxon>Magnoliopsida</taxon>
        <taxon>eudicotyledons</taxon>
        <taxon>Gunneridae</taxon>
        <taxon>Pentapetalae</taxon>
        <taxon>asterids</taxon>
        <taxon>campanulids</taxon>
        <taxon>Asterales</taxon>
        <taxon>Asteraceae</taxon>
        <taxon>Cichorioideae</taxon>
        <taxon>Cichorieae</taxon>
        <taxon>Cichoriinae</taxon>
        <taxon>Cichorium</taxon>
    </lineage>
</organism>
<name>A0ACB9G9K9_CICIN</name>
<sequence length="93" mass="10337">MPPPLNSSRKLARPRIIFGGRFIDSSDADLWLRSMEQKGVRDIVSQVVDSMEFDCAKDMEIGIEKSNFGLDCSDTLAEGLKMGINRMISPLST</sequence>